<dbReference type="Proteomes" id="UP000549590">
    <property type="component" value="Unassembled WGS sequence"/>
</dbReference>
<sequence>MKSTHYLTFIFALFSTTAFCKTDYQIKGFSEKYTGLISIEEGSQDEVFNNGSISIIEASTGKSIITIYSKGLTLEVDTTAKTNPLQLPYDKQRFFIAQDFNFDNITDFAIRDGRNSCYGGPSYQVYLQTERGLKHSEEFTQLAQNYCGMFGVDYKTQTIHTSTKSGCCEHEYSTFKVDKNKPVVMEIVKSDFIINTVLKRNVKKTRIGNQMLEREYNTLRDDLDLTLIYSLTFKGGKTMELFHWKADKEYLVYIFKNKSEEIELAYSGEFMFNKNEQTLTFTKHKTMYRIHNDGIAVKLPKRTTNLKADAVNNTALSSVLEIAFSNLEIK</sequence>
<dbReference type="InterPro" id="IPR058087">
    <property type="entry name" value="XAC2610_dom"/>
</dbReference>
<reference evidence="1 2" key="1">
    <citation type="submission" date="2020-04" db="EMBL/GenBank/DDBJ databases">
        <title>Genome sequencing and assembly of Pseudoalteromonas arctica.</title>
        <authorList>
            <person name="Cook G.M."/>
        </authorList>
    </citation>
    <scope>NUCLEOTIDE SEQUENCE [LARGE SCALE GENOMIC DNA]</scope>
    <source>
        <strain evidence="1 2">NEC-BIFX-2020_001</strain>
    </source>
</reference>
<dbReference type="EMBL" id="JABBYB010000001">
    <property type="protein sequence ID" value="NMP01291.1"/>
    <property type="molecule type" value="Genomic_DNA"/>
</dbReference>
<organism evidence="1 2">
    <name type="scientific">Pseudoalteromonas arctica</name>
    <dbReference type="NCBI Taxonomy" id="394751"/>
    <lineage>
        <taxon>Bacteria</taxon>
        <taxon>Pseudomonadati</taxon>
        <taxon>Pseudomonadota</taxon>
        <taxon>Gammaproteobacteria</taxon>
        <taxon>Alteromonadales</taxon>
        <taxon>Pseudoalteromonadaceae</taxon>
        <taxon>Pseudoalteromonas</taxon>
    </lineage>
</organism>
<accession>A0AAP6XYD7</accession>
<comment type="caution">
    <text evidence="1">The sequence shown here is derived from an EMBL/GenBank/DDBJ whole genome shotgun (WGS) entry which is preliminary data.</text>
</comment>
<protein>
    <submittedName>
        <fullName evidence="1">Uncharacterized protein</fullName>
    </submittedName>
</protein>
<name>A0AAP6XYD7_9GAMM</name>
<dbReference type="AlphaFoldDB" id="A0AAP6XYD7"/>
<proteinExistence type="predicted"/>
<gene>
    <name evidence="1" type="ORF">HHE94_00935</name>
</gene>
<evidence type="ECO:0000313" key="1">
    <source>
        <dbReference type="EMBL" id="NMP01291.1"/>
    </source>
</evidence>
<evidence type="ECO:0000313" key="2">
    <source>
        <dbReference type="Proteomes" id="UP000549590"/>
    </source>
</evidence>
<dbReference type="RefSeq" id="WP_169043530.1">
    <property type="nucleotide sequence ID" value="NZ_JABBYB010000001.1"/>
</dbReference>
<dbReference type="NCBIfam" id="NF047539">
    <property type="entry name" value="XAC2610_fam"/>
    <property type="match status" value="1"/>
</dbReference>